<organism evidence="2">
    <name type="scientific">Picea glauca</name>
    <name type="common">White spruce</name>
    <name type="synonym">Pinus glauca</name>
    <dbReference type="NCBI Taxonomy" id="3330"/>
    <lineage>
        <taxon>Eukaryota</taxon>
        <taxon>Viridiplantae</taxon>
        <taxon>Streptophyta</taxon>
        <taxon>Embryophyta</taxon>
        <taxon>Tracheophyta</taxon>
        <taxon>Spermatophyta</taxon>
        <taxon>Pinopsida</taxon>
        <taxon>Pinidae</taxon>
        <taxon>Conifers I</taxon>
        <taxon>Pinales</taxon>
        <taxon>Pinaceae</taxon>
        <taxon>Picea</taxon>
    </lineage>
</organism>
<accession>A0A291LTP8</accession>
<dbReference type="AlphaFoldDB" id="A0A291LTP8"/>
<evidence type="ECO:0000313" key="2">
    <source>
        <dbReference type="EMBL" id="ATI36570.1"/>
    </source>
</evidence>
<evidence type="ECO:0000259" key="1">
    <source>
        <dbReference type="PROSITE" id="PS51297"/>
    </source>
</evidence>
<dbReference type="GO" id="GO:0003700">
    <property type="term" value="F:DNA-binding transcription factor activity"/>
    <property type="evidence" value="ECO:0007669"/>
    <property type="project" value="InterPro"/>
</dbReference>
<sequence>MKKIVARYMNFSNESGASFELEARADQSEFAELKKQCEELDHMCRQMGGSDLEDITLENLQTLQEKLEMGLRSARVRECELLQKQMDGAQRMLNTIFGQEGVSSSRDASLLMESMPQRNCEVQSLESSSIHANLQLNNNEENNEENQYFGDYDTSLHLGLISPTYP</sequence>
<dbReference type="PROSITE" id="PS51297">
    <property type="entry name" value="K_BOX"/>
    <property type="match status" value="1"/>
</dbReference>
<dbReference type="GO" id="GO:0005634">
    <property type="term" value="C:nucleus"/>
    <property type="evidence" value="ECO:0007669"/>
    <property type="project" value="InterPro"/>
</dbReference>
<proteinExistence type="evidence at transcript level"/>
<feature type="domain" description="K-box" evidence="1">
    <location>
        <begin position="23"/>
        <end position="128"/>
    </location>
</feature>
<dbReference type="InterPro" id="IPR002487">
    <property type="entry name" value="TF_Kbox"/>
</dbReference>
<dbReference type="EMBL" id="KY229688">
    <property type="protein sequence ID" value="ATI36570.1"/>
    <property type="molecule type" value="mRNA"/>
</dbReference>
<dbReference type="Pfam" id="PF01486">
    <property type="entry name" value="K-box"/>
    <property type="match status" value="1"/>
</dbReference>
<name>A0A291LTP8_PICGL</name>
<reference evidence="2" key="1">
    <citation type="journal article" date="2017" name="PLoS ONE">
        <title>Gene expression analysis of primordial shoot explants collected from mature white spruce (Picea glauca) trees that differ in their responsiveness to somatic embryogenesis induction.</title>
        <authorList>
            <person name="Rutledge R.G."/>
            <person name="Stewart D."/>
            <person name="Overton C."/>
            <person name="Klimaszewska K."/>
        </authorList>
    </citation>
    <scope>NUCLEOTIDE SEQUENCE</scope>
</reference>
<protein>
    <submittedName>
        <fullName evidence="2">MADS-domain protein</fullName>
    </submittedName>
</protein>